<dbReference type="InterPro" id="IPR036249">
    <property type="entry name" value="Thioredoxin-like_sf"/>
</dbReference>
<dbReference type="EMBL" id="BMVU01000118">
    <property type="protein sequence ID" value="GGY17461.1"/>
    <property type="molecule type" value="Genomic_DNA"/>
</dbReference>
<keyword evidence="8" id="KW-1185">Reference proteome</keyword>
<dbReference type="Gene3D" id="3.40.30.10">
    <property type="entry name" value="Glutaredoxin"/>
    <property type="match status" value="1"/>
</dbReference>
<dbReference type="PROSITE" id="PS51352">
    <property type="entry name" value="THIOREDOXIN_2"/>
    <property type="match status" value="1"/>
</dbReference>
<name>A0A918P3W9_9ACTN</name>
<dbReference type="PROSITE" id="PS00194">
    <property type="entry name" value="THIOREDOXIN_1"/>
    <property type="match status" value="1"/>
</dbReference>
<dbReference type="GO" id="GO:0016491">
    <property type="term" value="F:oxidoreductase activity"/>
    <property type="evidence" value="ECO:0007669"/>
    <property type="project" value="InterPro"/>
</dbReference>
<accession>A0A918P3W9</accession>
<comment type="caution">
    <text evidence="7">The sequence shown here is derived from an EMBL/GenBank/DDBJ whole genome shotgun (WGS) entry which is preliminary data.</text>
</comment>
<gene>
    <name evidence="7" type="ORF">GCM10010358_81120</name>
</gene>
<evidence type="ECO:0000256" key="3">
    <source>
        <dbReference type="ARBA" id="ARBA00022968"/>
    </source>
</evidence>
<dbReference type="SUPFAM" id="SSF52833">
    <property type="entry name" value="Thioredoxin-like"/>
    <property type="match status" value="1"/>
</dbReference>
<keyword evidence="3" id="KW-0812">Transmembrane</keyword>
<keyword evidence="5" id="KW-0676">Redox-active center</keyword>
<dbReference type="InterPro" id="IPR013740">
    <property type="entry name" value="Redoxin"/>
</dbReference>
<keyword evidence="2" id="KW-0201">Cytochrome c-type biogenesis</keyword>
<dbReference type="InterPro" id="IPR050553">
    <property type="entry name" value="Thioredoxin_ResA/DsbE_sf"/>
</dbReference>
<dbReference type="PANTHER" id="PTHR42852">
    <property type="entry name" value="THIOL:DISULFIDE INTERCHANGE PROTEIN DSBE"/>
    <property type="match status" value="1"/>
</dbReference>
<dbReference type="AlphaFoldDB" id="A0A918P3W9"/>
<organism evidence="7 8">
    <name type="scientific">Streptomyces minutiscleroticus</name>
    <dbReference type="NCBI Taxonomy" id="68238"/>
    <lineage>
        <taxon>Bacteria</taxon>
        <taxon>Bacillati</taxon>
        <taxon>Actinomycetota</taxon>
        <taxon>Actinomycetes</taxon>
        <taxon>Kitasatosporales</taxon>
        <taxon>Streptomycetaceae</taxon>
        <taxon>Streptomyces</taxon>
    </lineage>
</organism>
<comment type="subcellular location">
    <subcellularLocation>
        <location evidence="1">Cell envelope</location>
    </subcellularLocation>
</comment>
<dbReference type="Proteomes" id="UP000619244">
    <property type="component" value="Unassembled WGS sequence"/>
</dbReference>
<evidence type="ECO:0000256" key="1">
    <source>
        <dbReference type="ARBA" id="ARBA00004196"/>
    </source>
</evidence>
<evidence type="ECO:0000256" key="2">
    <source>
        <dbReference type="ARBA" id="ARBA00022748"/>
    </source>
</evidence>
<dbReference type="Pfam" id="PF08534">
    <property type="entry name" value="Redoxin"/>
    <property type="match status" value="1"/>
</dbReference>
<dbReference type="GO" id="GO:0030313">
    <property type="term" value="C:cell envelope"/>
    <property type="evidence" value="ECO:0007669"/>
    <property type="project" value="UniProtKB-SubCell"/>
</dbReference>
<dbReference type="InterPro" id="IPR013766">
    <property type="entry name" value="Thioredoxin_domain"/>
</dbReference>
<dbReference type="GO" id="GO:0017004">
    <property type="term" value="P:cytochrome complex assembly"/>
    <property type="evidence" value="ECO:0007669"/>
    <property type="project" value="UniProtKB-KW"/>
</dbReference>
<proteinExistence type="predicted"/>
<keyword evidence="4" id="KW-1015">Disulfide bond</keyword>
<dbReference type="CDD" id="cd02966">
    <property type="entry name" value="TlpA_like_family"/>
    <property type="match status" value="1"/>
</dbReference>
<dbReference type="PANTHER" id="PTHR42852:SF6">
    <property type="entry name" value="THIOL:DISULFIDE INTERCHANGE PROTEIN DSBE"/>
    <property type="match status" value="1"/>
</dbReference>
<feature type="domain" description="Thioredoxin" evidence="6">
    <location>
        <begin position="115"/>
        <end position="260"/>
    </location>
</feature>
<evidence type="ECO:0000313" key="8">
    <source>
        <dbReference type="Proteomes" id="UP000619244"/>
    </source>
</evidence>
<protein>
    <recommendedName>
        <fullName evidence="6">Thioredoxin domain-containing protein</fullName>
    </recommendedName>
</protein>
<evidence type="ECO:0000313" key="7">
    <source>
        <dbReference type="EMBL" id="GGY17461.1"/>
    </source>
</evidence>
<reference evidence="7" key="1">
    <citation type="journal article" date="2014" name="Int. J. Syst. Evol. Microbiol.">
        <title>Complete genome sequence of Corynebacterium casei LMG S-19264T (=DSM 44701T), isolated from a smear-ripened cheese.</title>
        <authorList>
            <consortium name="US DOE Joint Genome Institute (JGI-PGF)"/>
            <person name="Walter F."/>
            <person name="Albersmeier A."/>
            <person name="Kalinowski J."/>
            <person name="Ruckert C."/>
        </authorList>
    </citation>
    <scope>NUCLEOTIDE SEQUENCE</scope>
    <source>
        <strain evidence="7">JCM 4790</strain>
    </source>
</reference>
<dbReference type="InterPro" id="IPR017937">
    <property type="entry name" value="Thioredoxin_CS"/>
</dbReference>
<reference evidence="7" key="2">
    <citation type="submission" date="2020-09" db="EMBL/GenBank/DDBJ databases">
        <authorList>
            <person name="Sun Q."/>
            <person name="Ohkuma M."/>
        </authorList>
    </citation>
    <scope>NUCLEOTIDE SEQUENCE</scope>
    <source>
        <strain evidence="7">JCM 4790</strain>
    </source>
</reference>
<sequence length="262" mass="27633">MTMDKSLLFRSQRARFPGCPTRARSGSPTVAPACRGLSSGAGALVRLNTRGAGSHFTGPWETRHMILRPVARAVALTAIVTLGSLALSACGSGTSGGGGQTNFVTGADGIATVAKDERKPVGSITGETLQGKPLDVADFQGKVLVINVWGSWCPPCRAEAPYLNEVAKEMKTKGVEFLGINTRDSDKSAPKAFEDDYDISYPSLFDPTGKMLLSGFPKGTVTLQGVPATVVLDRNGKIAARAFGGVNENKLHKMIDPVVREK</sequence>
<keyword evidence="3" id="KW-0735">Signal-anchor</keyword>
<evidence type="ECO:0000259" key="6">
    <source>
        <dbReference type="PROSITE" id="PS51352"/>
    </source>
</evidence>
<evidence type="ECO:0000256" key="4">
    <source>
        <dbReference type="ARBA" id="ARBA00023157"/>
    </source>
</evidence>
<evidence type="ECO:0000256" key="5">
    <source>
        <dbReference type="ARBA" id="ARBA00023284"/>
    </source>
</evidence>